<dbReference type="InterPro" id="IPR000380">
    <property type="entry name" value="Topo_IA"/>
</dbReference>
<dbReference type="Pfam" id="PF01396">
    <property type="entry name" value="Zn_ribbon_Top1"/>
    <property type="match status" value="3"/>
</dbReference>
<dbReference type="SUPFAM" id="SSF57783">
    <property type="entry name" value="Zinc beta-ribbon"/>
    <property type="match status" value="3"/>
</dbReference>
<keyword evidence="2" id="KW-1185">Reference proteome</keyword>
<gene>
    <name evidence="1" type="ORF">CEP48_07805</name>
</gene>
<evidence type="ECO:0000313" key="2">
    <source>
        <dbReference type="Proteomes" id="UP000955338"/>
    </source>
</evidence>
<sequence length="183" mass="20717">MSQQLFTQQKIEQYCPQCNAPLQLKRGKQGLFLGCSAYPNCDYLKPLKNTMVGQVLKVLPQNCPECGTNLVLRQGQFGMFIGCGNYPECEYIVHNLQATDTEQETVTCPSCGKGKLLARRGQRGKTFYGCDHFPQCRFTLDRPPLAKSCPKCHFPVVVLKKKLSDTSFYQCANKRCCYEFSDE</sequence>
<dbReference type="GO" id="GO:0005694">
    <property type="term" value="C:chromosome"/>
    <property type="evidence" value="ECO:0007669"/>
    <property type="project" value="InterPro"/>
</dbReference>
<name>A0A8E3ME47_9PAST</name>
<dbReference type="EMBL" id="CP022011">
    <property type="protein sequence ID" value="QDJ15330.1"/>
    <property type="molecule type" value="Genomic_DNA"/>
</dbReference>
<evidence type="ECO:0000313" key="1">
    <source>
        <dbReference type="EMBL" id="QDJ15330.1"/>
    </source>
</evidence>
<dbReference type="PANTHER" id="PTHR42785">
    <property type="entry name" value="DNA TOPOISOMERASE, TYPE IA, CORE"/>
    <property type="match status" value="1"/>
</dbReference>
<accession>A0A8E3ME47</accession>
<reference evidence="1" key="1">
    <citation type="submission" date="2017-06" db="EMBL/GenBank/DDBJ databases">
        <title>Genome sequencing of pathogenic and non-pathogenic strains within Bisgaard taxon 40.</title>
        <authorList>
            <person name="Ladner J.T."/>
            <person name="Lovett S.P."/>
            <person name="Koroleva G."/>
            <person name="Lorch J.M."/>
        </authorList>
    </citation>
    <scope>NUCLEOTIDE SEQUENCE</scope>
    <source>
        <strain evidence="1">27576-1-I1</strain>
    </source>
</reference>
<dbReference type="Proteomes" id="UP000955338">
    <property type="component" value="Chromosome"/>
</dbReference>
<dbReference type="GO" id="GO:0006265">
    <property type="term" value="P:DNA topological change"/>
    <property type="evidence" value="ECO:0007669"/>
    <property type="project" value="InterPro"/>
</dbReference>
<dbReference type="RefSeq" id="WP_261920160.1">
    <property type="nucleotide sequence ID" value="NZ_CP022010.1"/>
</dbReference>
<dbReference type="PANTHER" id="PTHR42785:SF1">
    <property type="entry name" value="DNA TOPOISOMERASE"/>
    <property type="match status" value="1"/>
</dbReference>
<dbReference type="GO" id="GO:0003677">
    <property type="term" value="F:DNA binding"/>
    <property type="evidence" value="ECO:0007669"/>
    <property type="project" value="InterPro"/>
</dbReference>
<dbReference type="Gene3D" id="3.30.65.10">
    <property type="entry name" value="Bacterial Topoisomerase I, domain 1"/>
    <property type="match status" value="3"/>
</dbReference>
<dbReference type="AlphaFoldDB" id="A0A8E3ME47"/>
<organism evidence="1 2">
    <name type="scientific">Mergibacter septicus</name>
    <dbReference type="NCBI Taxonomy" id="221402"/>
    <lineage>
        <taxon>Bacteria</taxon>
        <taxon>Pseudomonadati</taxon>
        <taxon>Pseudomonadota</taxon>
        <taxon>Gammaproteobacteria</taxon>
        <taxon>Pasteurellales</taxon>
        <taxon>Pasteurellaceae</taxon>
        <taxon>Mergibacter</taxon>
    </lineage>
</organism>
<dbReference type="GO" id="GO:0003917">
    <property type="term" value="F:DNA topoisomerase type I (single strand cut, ATP-independent) activity"/>
    <property type="evidence" value="ECO:0007669"/>
    <property type="project" value="InterPro"/>
</dbReference>
<protein>
    <submittedName>
        <fullName evidence="1">Uncharacterized protein</fullName>
    </submittedName>
</protein>
<dbReference type="InterPro" id="IPR013498">
    <property type="entry name" value="Topo_IA_Znf"/>
</dbReference>
<proteinExistence type="predicted"/>